<dbReference type="RefSeq" id="WP_089841181.1">
    <property type="nucleotide sequence ID" value="NZ_FOZL01000001.1"/>
</dbReference>
<dbReference type="SUPFAM" id="SSF75169">
    <property type="entry name" value="DsrEFH-like"/>
    <property type="match status" value="1"/>
</dbReference>
<evidence type="ECO:0000256" key="1">
    <source>
        <dbReference type="SAM" id="SignalP"/>
    </source>
</evidence>
<protein>
    <submittedName>
        <fullName evidence="2">Uncharacterized protein</fullName>
    </submittedName>
</protein>
<evidence type="ECO:0000313" key="3">
    <source>
        <dbReference type="Proteomes" id="UP000199024"/>
    </source>
</evidence>
<keyword evidence="3" id="KW-1185">Reference proteome</keyword>
<dbReference type="InterPro" id="IPR003787">
    <property type="entry name" value="Sulphur_relay_DsrE/F-like"/>
</dbReference>
<evidence type="ECO:0000313" key="2">
    <source>
        <dbReference type="EMBL" id="SFS18745.1"/>
    </source>
</evidence>
<proteinExistence type="predicted"/>
<keyword evidence="1" id="KW-0732">Signal</keyword>
<dbReference type="Proteomes" id="UP000199024">
    <property type="component" value="Unassembled WGS sequence"/>
</dbReference>
<dbReference type="OrthoDB" id="6412948at2"/>
<accession>A0A1I6MST0</accession>
<dbReference type="STRING" id="474950.SAMN05421771_3552"/>
<gene>
    <name evidence="2" type="ORF">SAMN05421771_3552</name>
</gene>
<organism evidence="2 3">
    <name type="scientific">Granulicella pectinivorans</name>
    <dbReference type="NCBI Taxonomy" id="474950"/>
    <lineage>
        <taxon>Bacteria</taxon>
        <taxon>Pseudomonadati</taxon>
        <taxon>Acidobacteriota</taxon>
        <taxon>Terriglobia</taxon>
        <taxon>Terriglobales</taxon>
        <taxon>Acidobacteriaceae</taxon>
        <taxon>Granulicella</taxon>
    </lineage>
</organism>
<dbReference type="EMBL" id="FOZL01000001">
    <property type="protein sequence ID" value="SFS18745.1"/>
    <property type="molecule type" value="Genomic_DNA"/>
</dbReference>
<dbReference type="PANTHER" id="PTHR37691">
    <property type="entry name" value="BLR3518 PROTEIN"/>
    <property type="match status" value="1"/>
</dbReference>
<reference evidence="2 3" key="1">
    <citation type="submission" date="2016-10" db="EMBL/GenBank/DDBJ databases">
        <authorList>
            <person name="de Groot N.N."/>
        </authorList>
    </citation>
    <scope>NUCLEOTIDE SEQUENCE [LARGE SCALE GENOMIC DNA]</scope>
    <source>
        <strain evidence="2 3">DSM 21001</strain>
    </source>
</reference>
<dbReference type="InterPro" id="IPR027396">
    <property type="entry name" value="DsrEFH-like"/>
</dbReference>
<sequence length="158" mass="16823">MKKRSFLLLASCLMFSLAHLASAQATPAPAAAPERPSLASGRAHHVVFAVTSGDPIDWNMTLGNIRNLVAQLKPDVTEVEVVAYSQGLSMIKQGSVVAAEIAALQEKSGVKFVACQNAMRFQHVEAKDLLPGVGQVPAGIIEVVTKQEQGWSYIKGGR</sequence>
<feature type="signal peptide" evidence="1">
    <location>
        <begin position="1"/>
        <end position="25"/>
    </location>
</feature>
<dbReference type="Pfam" id="PF02635">
    <property type="entry name" value="DsrE"/>
    <property type="match status" value="1"/>
</dbReference>
<feature type="chain" id="PRO_5011671105" evidence="1">
    <location>
        <begin position="26"/>
        <end position="158"/>
    </location>
</feature>
<dbReference type="PANTHER" id="PTHR37691:SF1">
    <property type="entry name" value="BLR3518 PROTEIN"/>
    <property type="match status" value="1"/>
</dbReference>
<name>A0A1I6MST0_9BACT</name>
<dbReference type="AlphaFoldDB" id="A0A1I6MST0"/>
<dbReference type="Gene3D" id="3.40.1260.10">
    <property type="entry name" value="DsrEFH-like"/>
    <property type="match status" value="1"/>
</dbReference>